<gene>
    <name evidence="4" type="ORF">FCC1311_017622</name>
</gene>
<keyword evidence="5" id="KW-1185">Reference proteome</keyword>
<protein>
    <submittedName>
        <fullName evidence="4">Serine/threonine-protein kinase Nek8</fullName>
    </submittedName>
</protein>
<feature type="repeat" description="RCC1" evidence="2">
    <location>
        <begin position="190"/>
        <end position="243"/>
    </location>
</feature>
<dbReference type="InterPro" id="IPR051210">
    <property type="entry name" value="Ub_ligase/GEF_domain"/>
</dbReference>
<dbReference type="GO" id="GO:0016301">
    <property type="term" value="F:kinase activity"/>
    <property type="evidence" value="ECO:0007669"/>
    <property type="project" value="UniProtKB-KW"/>
</dbReference>
<keyword evidence="1" id="KW-0677">Repeat</keyword>
<dbReference type="InterPro" id="IPR000408">
    <property type="entry name" value="Reg_chr_condens"/>
</dbReference>
<comment type="caution">
    <text evidence="4">The sequence shown here is derived from an EMBL/GenBank/DDBJ whole genome shotgun (WGS) entry which is preliminary data.</text>
</comment>
<dbReference type="AlphaFoldDB" id="A0A2R5GAG6"/>
<feature type="repeat" description="RCC1" evidence="2">
    <location>
        <begin position="63"/>
        <end position="131"/>
    </location>
</feature>
<organism evidence="4 5">
    <name type="scientific">Hondaea fermentalgiana</name>
    <dbReference type="NCBI Taxonomy" id="2315210"/>
    <lineage>
        <taxon>Eukaryota</taxon>
        <taxon>Sar</taxon>
        <taxon>Stramenopiles</taxon>
        <taxon>Bigyra</taxon>
        <taxon>Labyrinthulomycetes</taxon>
        <taxon>Thraustochytrida</taxon>
        <taxon>Thraustochytriidae</taxon>
        <taxon>Hondaea</taxon>
    </lineage>
</organism>
<keyword evidence="4" id="KW-0808">Transferase</keyword>
<dbReference type="PANTHER" id="PTHR22870:SF408">
    <property type="entry name" value="OS09G0560450 PROTEIN"/>
    <property type="match status" value="1"/>
</dbReference>
<dbReference type="PANTHER" id="PTHR22870">
    <property type="entry name" value="REGULATOR OF CHROMOSOME CONDENSATION"/>
    <property type="match status" value="1"/>
</dbReference>
<evidence type="ECO:0000256" key="2">
    <source>
        <dbReference type="PROSITE-ProRule" id="PRU00235"/>
    </source>
</evidence>
<dbReference type="EMBL" id="BEYU01000013">
    <property type="protein sequence ID" value="GBG25543.1"/>
    <property type="molecule type" value="Genomic_DNA"/>
</dbReference>
<dbReference type="OrthoDB" id="297375at2759"/>
<dbReference type="SUPFAM" id="SSF50985">
    <property type="entry name" value="RCC1/BLIP-II"/>
    <property type="match status" value="1"/>
</dbReference>
<evidence type="ECO:0000259" key="3">
    <source>
        <dbReference type="Pfam" id="PF25390"/>
    </source>
</evidence>
<feature type="domain" description="RCC1-like" evidence="3">
    <location>
        <begin position="4"/>
        <end position="309"/>
    </location>
</feature>
<name>A0A2R5GAG6_9STRA</name>
<feature type="repeat" description="RCC1" evidence="2">
    <location>
        <begin position="3"/>
        <end position="62"/>
    </location>
</feature>
<evidence type="ECO:0000313" key="5">
    <source>
        <dbReference type="Proteomes" id="UP000241890"/>
    </source>
</evidence>
<evidence type="ECO:0000313" key="4">
    <source>
        <dbReference type="EMBL" id="GBG25543.1"/>
    </source>
</evidence>
<dbReference type="FunCoup" id="A0A2R5GAG6">
    <property type="interactions" value="65"/>
</dbReference>
<dbReference type="InParanoid" id="A0A2R5GAG6"/>
<reference evidence="4 5" key="1">
    <citation type="submission" date="2017-12" db="EMBL/GenBank/DDBJ databases">
        <title>Sequencing, de novo assembly and annotation of complete genome of a new Thraustochytrid species, strain FCC1311.</title>
        <authorList>
            <person name="Sedici K."/>
            <person name="Godart F."/>
            <person name="Aiese Cigliano R."/>
            <person name="Sanseverino W."/>
            <person name="Barakat M."/>
            <person name="Ortet P."/>
            <person name="Marechal E."/>
            <person name="Cagnac O."/>
            <person name="Amato A."/>
        </authorList>
    </citation>
    <scope>NUCLEOTIDE SEQUENCE [LARGE SCALE GENOMIC DNA]</scope>
</reference>
<sequence length="393" mass="40959">MATSVYSWGTGDDGQLAQPSIEKSGMMNTYRESAPRLVEALEGQDVESVACGPSHAAATTKDGRVLTWGKAEAEGGVLGLFSMGASTPLLGHAGGDGKHCLFPHWVSEGLEGVRAKQVSCGANHTGVLSDKGDVFTWGAGGSMGSASALGLGSSDAASRPEQVLFGDSDEVKIAQIASGSKHMVALGVDGEVWTWGSGENGRLGNGGTTDQLEPYPVEYFLEVGIKIVSIATGNSFSLALSDDGKVYGWGKNDQAQLGLGGSMSMDVYAMEEMPRQIDLLANETIVSIAAGGSHAMAVNSKGEVFHWGMRLWVEPHKMTALQQHHVVQAGCGANFNAVLTDIGQVFTWGKGRTGALGHGDNSRYAQPTLVEGLVARDVTQIACGPNYTLAVAK</sequence>
<evidence type="ECO:0000256" key="1">
    <source>
        <dbReference type="ARBA" id="ARBA00022737"/>
    </source>
</evidence>
<dbReference type="Pfam" id="PF00415">
    <property type="entry name" value="RCC1"/>
    <property type="match status" value="1"/>
</dbReference>
<dbReference type="InterPro" id="IPR009091">
    <property type="entry name" value="RCC1/BLIP-II"/>
</dbReference>
<proteinExistence type="predicted"/>
<accession>A0A2R5GAG6</accession>
<dbReference type="Pfam" id="PF25390">
    <property type="entry name" value="WD40_RLD"/>
    <property type="match status" value="1"/>
</dbReference>
<dbReference type="Proteomes" id="UP000241890">
    <property type="component" value="Unassembled WGS sequence"/>
</dbReference>
<feature type="repeat" description="RCC1" evidence="2">
    <location>
        <begin position="343"/>
        <end position="393"/>
    </location>
</feature>
<dbReference type="PROSITE" id="PS50012">
    <property type="entry name" value="RCC1_3"/>
    <property type="match status" value="6"/>
</dbReference>
<keyword evidence="4" id="KW-0418">Kinase</keyword>
<feature type="repeat" description="RCC1" evidence="2">
    <location>
        <begin position="132"/>
        <end position="189"/>
    </location>
</feature>
<dbReference type="PRINTS" id="PR00633">
    <property type="entry name" value="RCCNDNSATION"/>
</dbReference>
<dbReference type="PROSITE" id="PS00626">
    <property type="entry name" value="RCC1_2"/>
    <property type="match status" value="1"/>
</dbReference>
<dbReference type="Gene3D" id="2.130.10.30">
    <property type="entry name" value="Regulator of chromosome condensation 1/beta-lactamase-inhibitor protein II"/>
    <property type="match status" value="3"/>
</dbReference>
<feature type="repeat" description="RCC1" evidence="2">
    <location>
        <begin position="244"/>
        <end position="301"/>
    </location>
</feature>
<dbReference type="InterPro" id="IPR058923">
    <property type="entry name" value="RCC1-like_dom"/>
</dbReference>